<keyword evidence="11" id="KW-1185">Reference proteome</keyword>
<dbReference type="EC" id="2.3.2.27" evidence="2"/>
<evidence type="ECO:0000256" key="2">
    <source>
        <dbReference type="ARBA" id="ARBA00012483"/>
    </source>
</evidence>
<dbReference type="GO" id="GO:0043161">
    <property type="term" value="P:proteasome-mediated ubiquitin-dependent protein catabolic process"/>
    <property type="evidence" value="ECO:0007669"/>
    <property type="project" value="TreeGrafter"/>
</dbReference>
<dbReference type="InterPro" id="IPR041312">
    <property type="entry name" value="CHIP_TPR_N"/>
</dbReference>
<dbReference type="CDD" id="cd16654">
    <property type="entry name" value="RING-Ubox_CHIP"/>
    <property type="match status" value="1"/>
</dbReference>
<keyword evidence="3" id="KW-0808">Transferase</keyword>
<dbReference type="GO" id="GO:0005737">
    <property type="term" value="C:cytoplasm"/>
    <property type="evidence" value="ECO:0007669"/>
    <property type="project" value="TreeGrafter"/>
</dbReference>
<dbReference type="InterPro" id="IPR045202">
    <property type="entry name" value="CHIP_RING-Ubox"/>
</dbReference>
<dbReference type="SUPFAM" id="SSF48452">
    <property type="entry name" value="TPR-like"/>
    <property type="match status" value="1"/>
</dbReference>
<dbReference type="Proteomes" id="UP001150569">
    <property type="component" value="Unassembled WGS sequence"/>
</dbReference>
<proteinExistence type="predicted"/>
<evidence type="ECO:0000313" key="10">
    <source>
        <dbReference type="EMBL" id="KAJ1928967.1"/>
    </source>
</evidence>
<comment type="catalytic activity">
    <reaction evidence="1">
        <text>S-ubiquitinyl-[E2 ubiquitin-conjugating enzyme]-L-cysteine + [acceptor protein]-L-lysine = [E2 ubiquitin-conjugating enzyme]-L-cysteine + N(6)-ubiquitinyl-[acceptor protein]-L-lysine.</text>
        <dbReference type="EC" id="2.3.2.27"/>
    </reaction>
</comment>
<protein>
    <recommendedName>
        <fullName evidence="7">E3 ubiquitin-protein ligase CHIP</fullName>
        <ecNumber evidence="2">2.3.2.27</ecNumber>
    </recommendedName>
    <alternativeName>
        <fullName evidence="8">RING-type E3 ubiquitin transferase CHIP</fullName>
    </alternativeName>
</protein>
<keyword evidence="6" id="KW-0802">TPR repeat</keyword>
<dbReference type="Pfam" id="PF04564">
    <property type="entry name" value="U-box"/>
    <property type="match status" value="1"/>
</dbReference>
<dbReference type="PANTHER" id="PTHR46803">
    <property type="entry name" value="E3 UBIQUITIN-PROTEIN LIGASE CHIP"/>
    <property type="match status" value="1"/>
</dbReference>
<gene>
    <name evidence="10" type="ORF">IWQ60_001559</name>
</gene>
<dbReference type="Gene3D" id="1.25.40.10">
    <property type="entry name" value="Tetratricopeptide repeat domain"/>
    <property type="match status" value="1"/>
</dbReference>
<dbReference type="SMART" id="SM00504">
    <property type="entry name" value="Ubox"/>
    <property type="match status" value="1"/>
</dbReference>
<name>A0A9W8ADX8_9FUNG</name>
<dbReference type="Pfam" id="PF18391">
    <property type="entry name" value="CHIP_TPR_N"/>
    <property type="match status" value="1"/>
</dbReference>
<evidence type="ECO:0000256" key="6">
    <source>
        <dbReference type="ARBA" id="ARBA00022803"/>
    </source>
</evidence>
<comment type="caution">
    <text evidence="10">The sequence shown here is derived from an EMBL/GenBank/DDBJ whole genome shotgun (WGS) entry which is preliminary data.</text>
</comment>
<dbReference type="PROSITE" id="PS51698">
    <property type="entry name" value="U_BOX"/>
    <property type="match status" value="1"/>
</dbReference>
<dbReference type="GO" id="GO:0000209">
    <property type="term" value="P:protein polyubiquitination"/>
    <property type="evidence" value="ECO:0007669"/>
    <property type="project" value="TreeGrafter"/>
</dbReference>
<dbReference type="EMBL" id="JANBPT010000052">
    <property type="protein sequence ID" value="KAJ1928967.1"/>
    <property type="molecule type" value="Genomic_DNA"/>
</dbReference>
<dbReference type="PANTHER" id="PTHR46803:SF2">
    <property type="entry name" value="E3 UBIQUITIN-PROTEIN LIGASE CHIP"/>
    <property type="match status" value="1"/>
</dbReference>
<dbReference type="InterPro" id="IPR003613">
    <property type="entry name" value="Ubox_domain"/>
</dbReference>
<dbReference type="GO" id="GO:0071218">
    <property type="term" value="P:cellular response to misfolded protein"/>
    <property type="evidence" value="ECO:0007669"/>
    <property type="project" value="TreeGrafter"/>
</dbReference>
<dbReference type="GO" id="GO:0051087">
    <property type="term" value="F:protein-folding chaperone binding"/>
    <property type="evidence" value="ECO:0007669"/>
    <property type="project" value="TreeGrafter"/>
</dbReference>
<feature type="domain" description="U-box" evidence="9">
    <location>
        <begin position="196"/>
        <end position="266"/>
    </location>
</feature>
<evidence type="ECO:0000256" key="8">
    <source>
        <dbReference type="ARBA" id="ARBA00044543"/>
    </source>
</evidence>
<dbReference type="GO" id="GO:0006515">
    <property type="term" value="P:protein quality control for misfolded or incompletely synthesized proteins"/>
    <property type="evidence" value="ECO:0007669"/>
    <property type="project" value="TreeGrafter"/>
</dbReference>
<dbReference type="Gene3D" id="3.30.40.10">
    <property type="entry name" value="Zinc/RING finger domain, C3HC4 (zinc finger)"/>
    <property type="match status" value="1"/>
</dbReference>
<organism evidence="10 11">
    <name type="scientific">Tieghemiomyces parasiticus</name>
    <dbReference type="NCBI Taxonomy" id="78921"/>
    <lineage>
        <taxon>Eukaryota</taxon>
        <taxon>Fungi</taxon>
        <taxon>Fungi incertae sedis</taxon>
        <taxon>Zoopagomycota</taxon>
        <taxon>Kickxellomycotina</taxon>
        <taxon>Dimargaritomycetes</taxon>
        <taxon>Dimargaritales</taxon>
        <taxon>Dimargaritaceae</taxon>
        <taxon>Tieghemiomyces</taxon>
    </lineage>
</organism>
<keyword evidence="5" id="KW-0833">Ubl conjugation pathway</keyword>
<dbReference type="GO" id="GO:0045862">
    <property type="term" value="P:positive regulation of proteolysis"/>
    <property type="evidence" value="ECO:0007669"/>
    <property type="project" value="TreeGrafter"/>
</dbReference>
<dbReference type="InterPro" id="IPR013083">
    <property type="entry name" value="Znf_RING/FYVE/PHD"/>
</dbReference>
<evidence type="ECO:0000256" key="4">
    <source>
        <dbReference type="ARBA" id="ARBA00022737"/>
    </source>
</evidence>
<reference evidence="10" key="1">
    <citation type="submission" date="2022-07" db="EMBL/GenBank/DDBJ databases">
        <title>Phylogenomic reconstructions and comparative analyses of Kickxellomycotina fungi.</title>
        <authorList>
            <person name="Reynolds N.K."/>
            <person name="Stajich J.E."/>
            <person name="Barry K."/>
            <person name="Grigoriev I.V."/>
            <person name="Crous P."/>
            <person name="Smith M.E."/>
        </authorList>
    </citation>
    <scope>NUCLEOTIDE SEQUENCE</scope>
    <source>
        <strain evidence="10">RSA 861</strain>
    </source>
</reference>
<evidence type="ECO:0000313" key="11">
    <source>
        <dbReference type="Proteomes" id="UP001150569"/>
    </source>
</evidence>
<evidence type="ECO:0000256" key="1">
    <source>
        <dbReference type="ARBA" id="ARBA00000900"/>
    </source>
</evidence>
<dbReference type="Gene3D" id="6.10.140.2020">
    <property type="match status" value="1"/>
</dbReference>
<accession>A0A9W8ADX8</accession>
<keyword evidence="4" id="KW-0677">Repeat</keyword>
<evidence type="ECO:0000256" key="7">
    <source>
        <dbReference type="ARBA" id="ARBA00044534"/>
    </source>
</evidence>
<evidence type="ECO:0000259" key="9">
    <source>
        <dbReference type="PROSITE" id="PS51698"/>
    </source>
</evidence>
<evidence type="ECO:0000256" key="3">
    <source>
        <dbReference type="ARBA" id="ARBA00022679"/>
    </source>
</evidence>
<dbReference type="OrthoDB" id="629492at2759"/>
<evidence type="ECO:0000256" key="5">
    <source>
        <dbReference type="ARBA" id="ARBA00022786"/>
    </source>
</evidence>
<dbReference type="SUPFAM" id="SSF57850">
    <property type="entry name" value="RING/U-box"/>
    <property type="match status" value="1"/>
</dbReference>
<dbReference type="GO" id="GO:0061630">
    <property type="term" value="F:ubiquitin protein ligase activity"/>
    <property type="evidence" value="ECO:0007669"/>
    <property type="project" value="UniProtKB-EC"/>
</dbReference>
<dbReference type="AlphaFoldDB" id="A0A9W8ADX8"/>
<dbReference type="InterPro" id="IPR011990">
    <property type="entry name" value="TPR-like_helical_dom_sf"/>
</dbReference>
<sequence>MSYIAEHHKRSGNNFFAQGKFETAITEYTKAIFGGPLIHISRLNRYDEAGQDSRQAVDINDQSTKGHFFLGQALTQLGKRHDEALTHLLRAYRLCQENRQSYRFAADIVTKIQLVKKLRWQALEVERIEKQSQTLAFVKALIQDHFDEKRHLLTQNYKEPKDQEEVQSEIESEENVYLSQVMQVFGQADANLAVREVPECYCDKITFNIMHDPVITPSGISYERSSLLEHLKRIGPYDPLTRLKMTEEDLVPNLALKEAIEDFVSK</sequence>